<dbReference type="Pfam" id="PF00629">
    <property type="entry name" value="MAM"/>
    <property type="match status" value="2"/>
</dbReference>
<dbReference type="InterPro" id="IPR013320">
    <property type="entry name" value="ConA-like_dom_sf"/>
</dbReference>
<keyword evidence="4" id="KW-1185">Reference proteome</keyword>
<evidence type="ECO:0000313" key="3">
    <source>
        <dbReference type="EMBL" id="CAK9048389.1"/>
    </source>
</evidence>
<dbReference type="EMBL" id="CAXAMN010016524">
    <property type="protein sequence ID" value="CAK9048389.1"/>
    <property type="molecule type" value="Genomic_DNA"/>
</dbReference>
<sequence>MSGLWLLAWLWHSLWLPSRCETVAECSFELDQCRWYNEADSSYQWMRSTGSSSGTGPSSAHAGQYYLSVEATMTTTQAGSGTQLESVGAGHCSSGQIYSSSAWELGRTSVGVKGFDTPEYEAWVQEAWAKCVAKDAGAKYVSVWTDAGYRCYTATACDPNGASSTRSWESVQVPNSYAYLYSYADLSMESDWMFSFWYYMFGSATQELSLQGLSHGSYTALWDAAGHQGPAWRDAFVVVPSSVSQLRIAAVVGSSDIAIDELVAQLGAGF</sequence>
<dbReference type="PANTHER" id="PTHR23282:SF151">
    <property type="entry name" value="MAM AND LDL-RECEPTOR CLASS A DOMAIN-CONTAINING PROTEIN 1"/>
    <property type="match status" value="1"/>
</dbReference>
<protein>
    <recommendedName>
        <fullName evidence="2">MAM domain-containing protein</fullName>
    </recommendedName>
</protein>
<accession>A0ABP0MA62</accession>
<dbReference type="InterPro" id="IPR051560">
    <property type="entry name" value="MAM_domain-containing"/>
</dbReference>
<dbReference type="Gene3D" id="2.60.120.200">
    <property type="match status" value="2"/>
</dbReference>
<proteinExistence type="predicted"/>
<name>A0ABP0MA62_9DINO</name>
<organism evidence="3 4">
    <name type="scientific">Durusdinium trenchii</name>
    <dbReference type="NCBI Taxonomy" id="1381693"/>
    <lineage>
        <taxon>Eukaryota</taxon>
        <taxon>Sar</taxon>
        <taxon>Alveolata</taxon>
        <taxon>Dinophyceae</taxon>
        <taxon>Suessiales</taxon>
        <taxon>Symbiodiniaceae</taxon>
        <taxon>Durusdinium</taxon>
    </lineage>
</organism>
<comment type="caution">
    <text evidence="3">The sequence shown here is derived from an EMBL/GenBank/DDBJ whole genome shotgun (WGS) entry which is preliminary data.</text>
</comment>
<gene>
    <name evidence="3" type="ORF">CCMP2556_LOCUS24923</name>
</gene>
<keyword evidence="1" id="KW-0732">Signal</keyword>
<feature type="chain" id="PRO_5046376425" description="MAM domain-containing protein" evidence="1">
    <location>
        <begin position="21"/>
        <end position="270"/>
    </location>
</feature>
<reference evidence="3 4" key="1">
    <citation type="submission" date="2024-02" db="EMBL/GenBank/DDBJ databases">
        <authorList>
            <person name="Chen Y."/>
            <person name="Shah S."/>
            <person name="Dougan E. K."/>
            <person name="Thang M."/>
            <person name="Chan C."/>
        </authorList>
    </citation>
    <scope>NUCLEOTIDE SEQUENCE [LARGE SCALE GENOMIC DNA]</scope>
</reference>
<evidence type="ECO:0000259" key="2">
    <source>
        <dbReference type="PROSITE" id="PS50060"/>
    </source>
</evidence>
<evidence type="ECO:0000256" key="1">
    <source>
        <dbReference type="SAM" id="SignalP"/>
    </source>
</evidence>
<dbReference type="Proteomes" id="UP001642484">
    <property type="component" value="Unassembled WGS sequence"/>
</dbReference>
<feature type="domain" description="MAM" evidence="2">
    <location>
        <begin position="24"/>
        <end position="72"/>
    </location>
</feature>
<evidence type="ECO:0000313" key="4">
    <source>
        <dbReference type="Proteomes" id="UP001642484"/>
    </source>
</evidence>
<dbReference type="PANTHER" id="PTHR23282">
    <property type="entry name" value="APICAL ENDOSOMAL GLYCOPROTEIN PRECURSOR"/>
    <property type="match status" value="1"/>
</dbReference>
<dbReference type="PROSITE" id="PS50060">
    <property type="entry name" value="MAM_2"/>
    <property type="match status" value="1"/>
</dbReference>
<dbReference type="InterPro" id="IPR000998">
    <property type="entry name" value="MAM_dom"/>
</dbReference>
<feature type="signal peptide" evidence="1">
    <location>
        <begin position="1"/>
        <end position="20"/>
    </location>
</feature>
<dbReference type="SUPFAM" id="SSF49899">
    <property type="entry name" value="Concanavalin A-like lectins/glucanases"/>
    <property type="match status" value="2"/>
</dbReference>